<comment type="function">
    <text evidence="4">Lytic transglycosylase with a strong preference for naked glycan strands that lack stem peptides.</text>
</comment>
<dbReference type="GO" id="GO:0000270">
    <property type="term" value="P:peptidoglycan metabolic process"/>
    <property type="evidence" value="ECO:0007669"/>
    <property type="project" value="UniProtKB-UniRule"/>
</dbReference>
<keyword evidence="4" id="KW-0564">Palmitate</keyword>
<evidence type="ECO:0000256" key="2">
    <source>
        <dbReference type="ARBA" id="ARBA00023239"/>
    </source>
</evidence>
<keyword evidence="2 4" id="KW-0456">Lyase</keyword>
<dbReference type="GO" id="GO:0005886">
    <property type="term" value="C:plasma membrane"/>
    <property type="evidence" value="ECO:0007669"/>
    <property type="project" value="UniProtKB-SubCell"/>
</dbReference>
<comment type="similarity">
    <text evidence="4 5">Belongs to the RlpA family.</text>
</comment>
<dbReference type="RefSeq" id="WP_078717884.1">
    <property type="nucleotide sequence ID" value="NZ_FUYC01000014.1"/>
</dbReference>
<keyword evidence="4" id="KW-0472">Membrane</keyword>
<dbReference type="InterPro" id="IPR036680">
    <property type="entry name" value="SPOR-like_sf"/>
</dbReference>
<evidence type="ECO:0000256" key="1">
    <source>
        <dbReference type="ARBA" id="ARBA00022729"/>
    </source>
</evidence>
<dbReference type="Pfam" id="PF03330">
    <property type="entry name" value="DPBB_1"/>
    <property type="match status" value="1"/>
</dbReference>
<dbReference type="Gene3D" id="2.40.40.10">
    <property type="entry name" value="RlpA-like domain"/>
    <property type="match status" value="1"/>
</dbReference>
<sequence length="314" mass="33380">MRRTVHCAGALALVICGVFLLTGVGCVQKKRIYSEPPHYSSAPAPRQAATQAAGTTAATAAPASPQPAAKAQPTSTTLQPTPNAATAADQPERLEGLASWIADDFHGLRTASGELYDKEALTGAHRTLPMNTRVEVTNLENGRSIVVRINDRGPFKQERIIDVSRRAAEQLGMIGPGVIKVRLRVLDGMATAGDGALAAPGTAAPQPAQTSEPATQTADQTTRSMDSTAKATTTTPCWYVQVGAFEDRENAKRALAELYAKGYEQSRIAEMAQDGLYRVQAGTFTDRPEAETVLDQLKTNYPASFVLSSDSIQP</sequence>
<feature type="compositionally biased region" description="Low complexity" evidence="6">
    <location>
        <begin position="40"/>
        <end position="77"/>
    </location>
</feature>
<feature type="region of interest" description="Disordered" evidence="6">
    <location>
        <begin position="36"/>
        <end position="89"/>
    </location>
</feature>
<evidence type="ECO:0000313" key="8">
    <source>
        <dbReference type="EMBL" id="SKA91446.1"/>
    </source>
</evidence>
<dbReference type="InterPro" id="IPR034718">
    <property type="entry name" value="RlpA"/>
</dbReference>
<keyword evidence="1" id="KW-0732">Signal</keyword>
<keyword evidence="4" id="KW-1003">Cell membrane</keyword>
<evidence type="ECO:0000256" key="3">
    <source>
        <dbReference type="ARBA" id="ARBA00023316"/>
    </source>
</evidence>
<dbReference type="OrthoDB" id="9779128at2"/>
<feature type="region of interest" description="Disordered" evidence="6">
    <location>
        <begin position="197"/>
        <end position="230"/>
    </location>
</feature>
<comment type="subcellular location">
    <subcellularLocation>
        <location evidence="4">Cell membrane</location>
        <topology evidence="4">Lipid-anchor</topology>
    </subcellularLocation>
</comment>
<name>A0A1T4XPG9_9BACT</name>
<reference evidence="8 9" key="1">
    <citation type="submission" date="2017-02" db="EMBL/GenBank/DDBJ databases">
        <authorList>
            <person name="Peterson S.W."/>
        </authorList>
    </citation>
    <scope>NUCLEOTIDE SEQUENCE [LARGE SCALE GENOMIC DNA]</scope>
    <source>
        <strain evidence="8 9">DSM 16080</strain>
    </source>
</reference>
<dbReference type="GO" id="GO:0008932">
    <property type="term" value="F:lytic endotransglycosylase activity"/>
    <property type="evidence" value="ECO:0007669"/>
    <property type="project" value="UniProtKB-UniRule"/>
</dbReference>
<proteinExistence type="inferred from homology"/>
<feature type="compositionally biased region" description="Low complexity" evidence="6">
    <location>
        <begin position="197"/>
        <end position="210"/>
    </location>
</feature>
<dbReference type="Pfam" id="PF05036">
    <property type="entry name" value="SPOR"/>
    <property type="match status" value="1"/>
</dbReference>
<dbReference type="Gene3D" id="3.30.70.1070">
    <property type="entry name" value="Sporulation related repeat"/>
    <property type="match status" value="1"/>
</dbReference>
<evidence type="ECO:0000256" key="6">
    <source>
        <dbReference type="SAM" id="MobiDB-lite"/>
    </source>
</evidence>
<keyword evidence="9" id="KW-1185">Reference proteome</keyword>
<gene>
    <name evidence="4" type="primary">rlpA</name>
    <name evidence="8" type="ORF">SAMN02745704_02337</name>
</gene>
<dbReference type="AlphaFoldDB" id="A0A1T4XPG9"/>
<dbReference type="EMBL" id="FUYC01000014">
    <property type="protein sequence ID" value="SKA91446.1"/>
    <property type="molecule type" value="Genomic_DNA"/>
</dbReference>
<keyword evidence="3 4" id="KW-0961">Cell wall biogenesis/degradation</keyword>
<dbReference type="SUPFAM" id="SSF50685">
    <property type="entry name" value="Barwin-like endoglucanases"/>
    <property type="match status" value="1"/>
</dbReference>
<dbReference type="Proteomes" id="UP000190027">
    <property type="component" value="Unassembled WGS sequence"/>
</dbReference>
<feature type="domain" description="SPOR" evidence="7">
    <location>
        <begin position="232"/>
        <end position="314"/>
    </location>
</feature>
<dbReference type="EC" id="4.2.2.-" evidence="4"/>
<feature type="compositionally biased region" description="Polar residues" evidence="6">
    <location>
        <begin position="211"/>
        <end position="230"/>
    </location>
</feature>
<dbReference type="CDD" id="cd22268">
    <property type="entry name" value="DPBB_RlpA-like"/>
    <property type="match status" value="1"/>
</dbReference>
<dbReference type="PANTHER" id="PTHR34183">
    <property type="entry name" value="ENDOLYTIC PEPTIDOGLYCAN TRANSGLYCOSYLASE RLPA"/>
    <property type="match status" value="1"/>
</dbReference>
<dbReference type="NCBIfam" id="TIGR00413">
    <property type="entry name" value="rlpA"/>
    <property type="match status" value="1"/>
</dbReference>
<evidence type="ECO:0000256" key="5">
    <source>
        <dbReference type="RuleBase" id="RU003495"/>
    </source>
</evidence>
<evidence type="ECO:0000259" key="7">
    <source>
        <dbReference type="PROSITE" id="PS51724"/>
    </source>
</evidence>
<dbReference type="InterPro" id="IPR007730">
    <property type="entry name" value="SPOR-like_dom"/>
</dbReference>
<dbReference type="InterPro" id="IPR012997">
    <property type="entry name" value="RplA"/>
</dbReference>
<dbReference type="PROSITE" id="PS51724">
    <property type="entry name" value="SPOR"/>
    <property type="match status" value="1"/>
</dbReference>
<dbReference type="STRING" id="1121449.SAMN02745704_02337"/>
<dbReference type="HAMAP" id="MF_02071">
    <property type="entry name" value="RlpA"/>
    <property type="match status" value="1"/>
</dbReference>
<keyword evidence="4 8" id="KW-0449">Lipoprotein</keyword>
<dbReference type="GO" id="GO:0042834">
    <property type="term" value="F:peptidoglycan binding"/>
    <property type="evidence" value="ECO:0007669"/>
    <property type="project" value="InterPro"/>
</dbReference>
<evidence type="ECO:0000256" key="4">
    <source>
        <dbReference type="HAMAP-Rule" id="MF_02071"/>
    </source>
</evidence>
<dbReference type="GO" id="GO:0071555">
    <property type="term" value="P:cell wall organization"/>
    <property type="evidence" value="ECO:0007669"/>
    <property type="project" value="UniProtKB-KW"/>
</dbReference>
<dbReference type="InterPro" id="IPR009009">
    <property type="entry name" value="RlpA-like_DPBB"/>
</dbReference>
<accession>A0A1T4XPG9</accession>
<evidence type="ECO:0000313" key="9">
    <source>
        <dbReference type="Proteomes" id="UP000190027"/>
    </source>
</evidence>
<dbReference type="InterPro" id="IPR036908">
    <property type="entry name" value="RlpA-like_sf"/>
</dbReference>
<protein>
    <recommendedName>
        <fullName evidence="4">Probable endolytic peptidoglycan transglycosylase RlpA</fullName>
        <ecNumber evidence="4">4.2.2.-</ecNumber>
    </recommendedName>
</protein>
<dbReference type="PROSITE" id="PS51257">
    <property type="entry name" value="PROKAR_LIPOPROTEIN"/>
    <property type="match status" value="1"/>
</dbReference>
<organism evidence="8 9">
    <name type="scientific">Paucidesulfovibrio gracilis DSM 16080</name>
    <dbReference type="NCBI Taxonomy" id="1121449"/>
    <lineage>
        <taxon>Bacteria</taxon>
        <taxon>Pseudomonadati</taxon>
        <taxon>Thermodesulfobacteriota</taxon>
        <taxon>Desulfovibrionia</taxon>
        <taxon>Desulfovibrionales</taxon>
        <taxon>Desulfovibrionaceae</taxon>
        <taxon>Paucidesulfovibrio</taxon>
    </lineage>
</organism>
<dbReference type="SUPFAM" id="SSF110997">
    <property type="entry name" value="Sporulation related repeat"/>
    <property type="match status" value="1"/>
</dbReference>
<dbReference type="PANTHER" id="PTHR34183:SF8">
    <property type="entry name" value="ENDOLYTIC PEPTIDOGLYCAN TRANSGLYCOSYLASE RLPA-RELATED"/>
    <property type="match status" value="1"/>
</dbReference>